<evidence type="ECO:0000256" key="1">
    <source>
        <dbReference type="SAM" id="Phobius"/>
    </source>
</evidence>
<evidence type="ECO:0000313" key="2">
    <source>
        <dbReference type="EMBL" id="MBS0122771.1"/>
    </source>
</evidence>
<dbReference type="EMBL" id="JAGTUU010000001">
    <property type="protein sequence ID" value="MBS0122771.1"/>
    <property type="molecule type" value="Genomic_DNA"/>
</dbReference>
<dbReference type="AlphaFoldDB" id="A0A8J7WCA0"/>
<dbReference type="Proteomes" id="UP000681356">
    <property type="component" value="Unassembled WGS sequence"/>
</dbReference>
<reference evidence="2" key="1">
    <citation type="submission" date="2021-04" db="EMBL/GenBank/DDBJ databases">
        <authorList>
            <person name="Yoon J."/>
        </authorList>
    </citation>
    <scope>NUCLEOTIDE SEQUENCE</scope>
    <source>
        <strain evidence="2">KMU-90</strain>
    </source>
</reference>
<accession>A0A8J7WCA0</accession>
<feature type="transmembrane region" description="Helical" evidence="1">
    <location>
        <begin position="77"/>
        <end position="98"/>
    </location>
</feature>
<comment type="caution">
    <text evidence="2">The sequence shown here is derived from an EMBL/GenBank/DDBJ whole genome shotgun (WGS) entry which is preliminary data.</text>
</comment>
<keyword evidence="1" id="KW-0812">Transmembrane</keyword>
<proteinExistence type="predicted"/>
<evidence type="ECO:0000313" key="3">
    <source>
        <dbReference type="Proteomes" id="UP000681356"/>
    </source>
</evidence>
<feature type="transmembrane region" description="Helical" evidence="1">
    <location>
        <begin position="12"/>
        <end position="33"/>
    </location>
</feature>
<dbReference type="Pfam" id="PF09900">
    <property type="entry name" value="DUF2127"/>
    <property type="match status" value="1"/>
</dbReference>
<feature type="transmembrane region" description="Helical" evidence="1">
    <location>
        <begin position="105"/>
        <end position="122"/>
    </location>
</feature>
<organism evidence="2 3">
    <name type="scientific">Thetidibacter halocola</name>
    <dbReference type="NCBI Taxonomy" id="2827239"/>
    <lineage>
        <taxon>Bacteria</taxon>
        <taxon>Pseudomonadati</taxon>
        <taxon>Pseudomonadota</taxon>
        <taxon>Alphaproteobacteria</taxon>
        <taxon>Rhodobacterales</taxon>
        <taxon>Roseobacteraceae</taxon>
        <taxon>Thetidibacter</taxon>
    </lineage>
</organism>
<gene>
    <name evidence="2" type="ORF">KB874_01380</name>
</gene>
<keyword evidence="1" id="KW-1133">Transmembrane helix</keyword>
<name>A0A8J7WCA0_9RHOB</name>
<dbReference type="InterPro" id="IPR021125">
    <property type="entry name" value="DUF2127"/>
</dbReference>
<keyword evidence="1" id="KW-0472">Membrane</keyword>
<sequence length="153" mass="16539">MDRLVEYAYRLSLVGKGALGLTQLIGALGLWLAPESALPALVDWLTRHELAQDPVDPIALGLQHWAASLTLGSDQFYAIYLLGHGTLNFSVVVALLLSLPGAFRVSLIVLGSFIAYQVYSYGMAPDPALLVLTAIDLVVIVLVVLERRIGARR</sequence>
<feature type="transmembrane region" description="Helical" evidence="1">
    <location>
        <begin position="128"/>
        <end position="145"/>
    </location>
</feature>
<dbReference type="RefSeq" id="WP_212534744.1">
    <property type="nucleotide sequence ID" value="NZ_JAGTUU010000001.1"/>
</dbReference>
<keyword evidence="3" id="KW-1185">Reference proteome</keyword>
<protein>
    <submittedName>
        <fullName evidence="2">DUF2127 domain-containing protein</fullName>
    </submittedName>
</protein>